<name>A0A975GXW2_9CAUL</name>
<dbReference type="EMBL" id="CP062222">
    <property type="protein sequence ID" value="QTC90970.1"/>
    <property type="molecule type" value="Genomic_DNA"/>
</dbReference>
<evidence type="ECO:0000313" key="2">
    <source>
        <dbReference type="EMBL" id="QTC90970.1"/>
    </source>
</evidence>
<reference evidence="2" key="1">
    <citation type="submission" date="2020-09" db="EMBL/GenBank/DDBJ databases">
        <title>Brevundimonas sp. LVF2 isolated from a puddle in Goettingen, Germany.</title>
        <authorList>
            <person name="Friedrich I."/>
            <person name="Klassen A."/>
            <person name="Hannes N."/>
            <person name="Schneider D."/>
            <person name="Hertel R."/>
            <person name="Daniel R."/>
        </authorList>
    </citation>
    <scope>NUCLEOTIDE SEQUENCE</scope>
    <source>
        <strain evidence="2">LVF2</strain>
    </source>
</reference>
<dbReference type="InterPro" id="IPR008523">
    <property type="entry name" value="DUF805"/>
</dbReference>
<feature type="transmembrane region" description="Helical" evidence="1">
    <location>
        <begin position="21"/>
        <end position="51"/>
    </location>
</feature>
<keyword evidence="3" id="KW-1185">Reference proteome</keyword>
<proteinExistence type="predicted"/>
<sequence length="131" mass="14084">MEQFKALWAGRSRRREYWASLVALVIAYLMLASVAGPVIASTASFPFWLLIGTRRLHDVGATGWLSLIPFGLGFVTSFAVSFAAGIGSPLPVDAREANLLASLVSMIFMIGLGIWPPRARPAVRPEPEAAA</sequence>
<feature type="transmembrane region" description="Helical" evidence="1">
    <location>
        <begin position="97"/>
        <end position="115"/>
    </location>
</feature>
<accession>A0A975GXW2</accession>
<keyword evidence="1" id="KW-0812">Transmembrane</keyword>
<evidence type="ECO:0000313" key="3">
    <source>
        <dbReference type="Proteomes" id="UP000663918"/>
    </source>
</evidence>
<dbReference type="AlphaFoldDB" id="A0A975GXW2"/>
<protein>
    <submittedName>
        <fullName evidence="2">DUF805 domain-containing protein</fullName>
    </submittedName>
</protein>
<gene>
    <name evidence="2" type="ORF">IFJ75_17370</name>
</gene>
<dbReference type="GO" id="GO:0016020">
    <property type="term" value="C:membrane"/>
    <property type="evidence" value="ECO:0007669"/>
    <property type="project" value="InterPro"/>
</dbReference>
<keyword evidence="1" id="KW-1133">Transmembrane helix</keyword>
<feature type="transmembrane region" description="Helical" evidence="1">
    <location>
        <begin position="63"/>
        <end position="85"/>
    </location>
</feature>
<dbReference type="Proteomes" id="UP000663918">
    <property type="component" value="Chromosome"/>
</dbReference>
<dbReference type="Pfam" id="PF05656">
    <property type="entry name" value="DUF805"/>
    <property type="match status" value="1"/>
</dbReference>
<organism evidence="2 3">
    <name type="scientific">Brevundimonas goettingensis</name>
    <dbReference type="NCBI Taxonomy" id="2774190"/>
    <lineage>
        <taxon>Bacteria</taxon>
        <taxon>Pseudomonadati</taxon>
        <taxon>Pseudomonadota</taxon>
        <taxon>Alphaproteobacteria</taxon>
        <taxon>Caulobacterales</taxon>
        <taxon>Caulobacteraceae</taxon>
        <taxon>Brevundimonas</taxon>
    </lineage>
</organism>
<keyword evidence="1" id="KW-0472">Membrane</keyword>
<dbReference type="KEGG" id="bgoe:IFJ75_17370"/>
<evidence type="ECO:0000256" key="1">
    <source>
        <dbReference type="SAM" id="Phobius"/>
    </source>
</evidence>
<dbReference type="RefSeq" id="WP_207869863.1">
    <property type="nucleotide sequence ID" value="NZ_CP062222.1"/>
</dbReference>